<gene>
    <name evidence="2" type="ORF">PCOS0759_LOCUS94</name>
</gene>
<feature type="region of interest" description="Disordered" evidence="1">
    <location>
        <begin position="198"/>
        <end position="240"/>
    </location>
</feature>
<evidence type="ECO:0000313" key="2">
    <source>
        <dbReference type="EMBL" id="CAD9076863.1"/>
    </source>
</evidence>
<protein>
    <submittedName>
        <fullName evidence="2">Uncharacterized protein</fullName>
    </submittedName>
</protein>
<proteinExistence type="predicted"/>
<organism evidence="2">
    <name type="scientific">Percolomonas cosmopolitus</name>
    <dbReference type="NCBI Taxonomy" id="63605"/>
    <lineage>
        <taxon>Eukaryota</taxon>
        <taxon>Discoba</taxon>
        <taxon>Heterolobosea</taxon>
        <taxon>Tetramitia</taxon>
        <taxon>Eutetramitia</taxon>
        <taxon>Percolomonadidae</taxon>
        <taxon>Percolomonas</taxon>
    </lineage>
</organism>
<sequence>MPLCRSRALSLYVDEALAVIGNRDNGGIDACDLREFSLVLLEPVAGNAAEMVISHEVVVGIRMPERSHFNTNAIGSTNDEALLDELFWRDVLVSLREWLMTRLRPRLHKKIIQYKREKDQNHDEGDHIHSSTDVSNELLWHGEWRIQLKLWDDVLENASKRQYYGNMLHSGTMSGVSRLSGGHGTSQHHQKWVAAEERDGEISSGENHNSDSGRGVVGSNSDMDRSRQGTFDTPTQRLSSETATITTTDNHSLMLSPDLFDEEEDEDIDEIMSSSESDKEDAIMREVGLTNNKIGTTNRGNESGEIGQNVTTTITDLHSHKSTAPNTPRVIVEPIRSRQDPQTKIRLQLYCRRYERDQ</sequence>
<reference evidence="2" key="1">
    <citation type="submission" date="2021-01" db="EMBL/GenBank/DDBJ databases">
        <authorList>
            <person name="Corre E."/>
            <person name="Pelletier E."/>
            <person name="Niang G."/>
            <person name="Scheremetjew M."/>
            <person name="Finn R."/>
            <person name="Kale V."/>
            <person name="Holt S."/>
            <person name="Cochrane G."/>
            <person name="Meng A."/>
            <person name="Brown T."/>
            <person name="Cohen L."/>
        </authorList>
    </citation>
    <scope>NUCLEOTIDE SEQUENCE</scope>
    <source>
        <strain evidence="2">WS</strain>
    </source>
</reference>
<evidence type="ECO:0000256" key="1">
    <source>
        <dbReference type="SAM" id="MobiDB-lite"/>
    </source>
</evidence>
<dbReference type="EMBL" id="HBGD01000123">
    <property type="protein sequence ID" value="CAD9076863.1"/>
    <property type="molecule type" value="Transcribed_RNA"/>
</dbReference>
<dbReference type="AlphaFoldDB" id="A0A7S1KKP0"/>
<accession>A0A7S1KKP0</accession>
<name>A0A7S1KKP0_9EUKA</name>
<feature type="compositionally biased region" description="Polar residues" evidence="1">
    <location>
        <begin position="228"/>
        <end position="240"/>
    </location>
</feature>